<dbReference type="PROSITE" id="PS51886">
    <property type="entry name" value="TLDC"/>
    <property type="match status" value="1"/>
</dbReference>
<feature type="domain" description="TLDc" evidence="3">
    <location>
        <begin position="210"/>
        <end position="358"/>
    </location>
</feature>
<evidence type="ECO:0000259" key="3">
    <source>
        <dbReference type="PROSITE" id="PS51886"/>
    </source>
</evidence>
<feature type="domain" description="BTB" evidence="2">
    <location>
        <begin position="1"/>
        <end position="59"/>
    </location>
</feature>
<sequence>FHAHIVILHYRSPHLRRILSANKKKNDGTLTHITLPNISPEIFQIILRYIYGRSLSLNEYDNSDIIKILVIASELEPVKIFNSPNFSSIPEKLLISIIQNDDLDIRVWESVLKWELAQNPELPYNVSNYSKDDFNTLKNTLQQCIPFIRFYNITSGDFLDKVYPYKKSLPKELHNELVKLFLNLNPDSKPSDKSKPCITKEINLRIVDSKIITYQHTELISKWINRLEITDKLNFLYEFKLLFHGSHDGATCDKFHEICDNQSHIVTIIKVKDSSEILGGYNPVEWNLMFKMGVTVSTYLDKLFNEYIRPTECKNISNKTHIDFTSLVQSTNLWKDIKNKDGSVNNIDILDANLRSLDKALEKITRYEITIDELKVHDLEQPVLATSSGSTSTENTNEKSKPNKKADKSASPPKSPKKVKKEHQPHIIIGFTILPKLQQNVRDVILYDIPGKWDAEKITEEINKHLGSLVKATLSKQGKYTCVRATIVLRMTVLTIFEEGQWQILLGNTLIRWFLADWSLE</sequence>
<comment type="caution">
    <text evidence="4">The sequence shown here is derived from an EMBL/GenBank/DDBJ whole genome shotgun (WGS) entry which is preliminary data.</text>
</comment>
<feature type="non-terminal residue" evidence="4">
    <location>
        <position position="1"/>
    </location>
</feature>
<evidence type="ECO:0000256" key="1">
    <source>
        <dbReference type="SAM" id="MobiDB-lite"/>
    </source>
</evidence>
<keyword evidence="5" id="KW-1185">Reference proteome</keyword>
<feature type="compositionally biased region" description="Basic and acidic residues" evidence="1">
    <location>
        <begin position="396"/>
        <end position="408"/>
    </location>
</feature>
<accession>A0A397SS37</accession>
<reference evidence="4 5" key="1">
    <citation type="submission" date="2018-06" db="EMBL/GenBank/DDBJ databases">
        <title>Comparative genomics reveals the genomic features of Rhizophagus irregularis, R. cerebriforme, R. diaphanum and Gigaspora rosea, and their symbiotic lifestyle signature.</title>
        <authorList>
            <person name="Morin E."/>
            <person name="San Clemente H."/>
            <person name="Chen E.C.H."/>
            <person name="De La Providencia I."/>
            <person name="Hainaut M."/>
            <person name="Kuo A."/>
            <person name="Kohler A."/>
            <person name="Murat C."/>
            <person name="Tang N."/>
            <person name="Roy S."/>
            <person name="Loubradou J."/>
            <person name="Henrissat B."/>
            <person name="Grigoriev I.V."/>
            <person name="Corradi N."/>
            <person name="Roux C."/>
            <person name="Martin F.M."/>
        </authorList>
    </citation>
    <scope>NUCLEOTIDE SEQUENCE [LARGE SCALE GENOMIC DNA]</scope>
    <source>
        <strain evidence="4 5">DAOM 227022</strain>
    </source>
</reference>
<feature type="region of interest" description="Disordered" evidence="1">
    <location>
        <begin position="385"/>
        <end position="423"/>
    </location>
</feature>
<dbReference type="InterPro" id="IPR011333">
    <property type="entry name" value="SKP1/BTB/POZ_sf"/>
</dbReference>
<dbReference type="EMBL" id="QKYT01000246">
    <property type="protein sequence ID" value="RIA88808.1"/>
    <property type="molecule type" value="Genomic_DNA"/>
</dbReference>
<dbReference type="Proteomes" id="UP000265703">
    <property type="component" value="Unassembled WGS sequence"/>
</dbReference>
<dbReference type="Pfam" id="PF00651">
    <property type="entry name" value="BTB"/>
    <property type="match status" value="1"/>
</dbReference>
<evidence type="ECO:0000313" key="4">
    <source>
        <dbReference type="EMBL" id="RIA88808.1"/>
    </source>
</evidence>
<dbReference type="Gene3D" id="3.30.710.10">
    <property type="entry name" value="Potassium Channel Kv1.1, Chain A"/>
    <property type="match status" value="1"/>
</dbReference>
<evidence type="ECO:0000313" key="5">
    <source>
        <dbReference type="Proteomes" id="UP000265703"/>
    </source>
</evidence>
<evidence type="ECO:0008006" key="6">
    <source>
        <dbReference type="Google" id="ProtNLM"/>
    </source>
</evidence>
<dbReference type="CDD" id="cd18186">
    <property type="entry name" value="BTB_POZ_ZBTB_KLHL-like"/>
    <property type="match status" value="1"/>
</dbReference>
<name>A0A397SS37_9GLOM</name>
<gene>
    <name evidence="4" type="ORF">C1645_825792</name>
</gene>
<organism evidence="4 5">
    <name type="scientific">Glomus cerebriforme</name>
    <dbReference type="NCBI Taxonomy" id="658196"/>
    <lineage>
        <taxon>Eukaryota</taxon>
        <taxon>Fungi</taxon>
        <taxon>Fungi incertae sedis</taxon>
        <taxon>Mucoromycota</taxon>
        <taxon>Glomeromycotina</taxon>
        <taxon>Glomeromycetes</taxon>
        <taxon>Glomerales</taxon>
        <taxon>Glomeraceae</taxon>
        <taxon>Glomus</taxon>
    </lineage>
</organism>
<feature type="compositionally biased region" description="Low complexity" evidence="1">
    <location>
        <begin position="386"/>
        <end position="395"/>
    </location>
</feature>
<evidence type="ECO:0000259" key="2">
    <source>
        <dbReference type="PROSITE" id="PS50097"/>
    </source>
</evidence>
<dbReference type="InterPro" id="IPR000210">
    <property type="entry name" value="BTB/POZ_dom"/>
</dbReference>
<dbReference type="PROSITE" id="PS50097">
    <property type="entry name" value="BTB"/>
    <property type="match status" value="1"/>
</dbReference>
<dbReference type="AlphaFoldDB" id="A0A397SS37"/>
<proteinExistence type="predicted"/>
<dbReference type="SUPFAM" id="SSF54695">
    <property type="entry name" value="POZ domain"/>
    <property type="match status" value="1"/>
</dbReference>
<protein>
    <recommendedName>
        <fullName evidence="6">BTB domain-containing protein</fullName>
    </recommendedName>
</protein>
<dbReference type="Pfam" id="PF07534">
    <property type="entry name" value="TLD"/>
    <property type="match status" value="1"/>
</dbReference>
<dbReference type="InterPro" id="IPR006571">
    <property type="entry name" value="TLDc_dom"/>
</dbReference>